<keyword evidence="3" id="KW-1185">Reference proteome</keyword>
<dbReference type="OrthoDB" id="9994934at2"/>
<protein>
    <submittedName>
        <fullName evidence="2">Uncharacterized protein</fullName>
    </submittedName>
</protein>
<dbReference type="Proteomes" id="UP000003704">
    <property type="component" value="Unassembled WGS sequence"/>
</dbReference>
<accession>I8HXG1</accession>
<name>I8HXG1_9GAMM</name>
<evidence type="ECO:0000313" key="2">
    <source>
        <dbReference type="EMBL" id="EIT68066.1"/>
    </source>
</evidence>
<gene>
    <name evidence="2" type="ORF">WQQ_45010</name>
</gene>
<evidence type="ECO:0000256" key="1">
    <source>
        <dbReference type="SAM" id="MobiDB-lite"/>
    </source>
</evidence>
<comment type="caution">
    <text evidence="2">The sequence shown here is derived from an EMBL/GenBank/DDBJ whole genome shotgun (WGS) entry which is preliminary data.</text>
</comment>
<proteinExistence type="predicted"/>
<feature type="compositionally biased region" description="Basic residues" evidence="1">
    <location>
        <begin position="56"/>
        <end position="65"/>
    </location>
</feature>
<dbReference type="RefSeq" id="WP_007187436.1">
    <property type="nucleotide sequence ID" value="NZ_AKGD01000004.1"/>
</dbReference>
<evidence type="ECO:0000313" key="3">
    <source>
        <dbReference type="Proteomes" id="UP000003704"/>
    </source>
</evidence>
<reference evidence="2 3" key="1">
    <citation type="journal article" date="2012" name="J. Bacteriol.">
        <title>Genome Sequence of n-Alkane-Degrading Hydrocarboniphaga effusa Strain AP103T (ATCC BAA-332T).</title>
        <authorList>
            <person name="Chang H.K."/>
            <person name="Zylstra G.J."/>
            <person name="Chae J.C."/>
        </authorList>
    </citation>
    <scope>NUCLEOTIDE SEQUENCE [LARGE SCALE GENOMIC DNA]</scope>
    <source>
        <strain evidence="2 3">AP103</strain>
    </source>
</reference>
<dbReference type="AlphaFoldDB" id="I8HXG1"/>
<feature type="region of interest" description="Disordered" evidence="1">
    <location>
        <begin position="45"/>
        <end position="65"/>
    </location>
</feature>
<organism evidence="2 3">
    <name type="scientific">Hydrocarboniphaga effusa AP103</name>
    <dbReference type="NCBI Taxonomy" id="1172194"/>
    <lineage>
        <taxon>Bacteria</taxon>
        <taxon>Pseudomonadati</taxon>
        <taxon>Pseudomonadota</taxon>
        <taxon>Gammaproteobacteria</taxon>
        <taxon>Nevskiales</taxon>
        <taxon>Nevskiaceae</taxon>
        <taxon>Hydrocarboniphaga</taxon>
    </lineage>
</organism>
<sequence>MKRLIPNFSDWFAAWVSAGQYSSVEELELDTDVLPSNRIRLFRPSTRAGAADRPRPSRQPRVRWG</sequence>
<dbReference type="EMBL" id="AKGD01000004">
    <property type="protein sequence ID" value="EIT68066.1"/>
    <property type="molecule type" value="Genomic_DNA"/>
</dbReference>